<comment type="subcellular location">
    <subcellularLocation>
        <location evidence="1">Nucleus</location>
    </subcellularLocation>
</comment>
<feature type="non-terminal residue" evidence="5">
    <location>
        <position position="153"/>
    </location>
</feature>
<dbReference type="EMBL" id="JAFJMO010000018">
    <property type="protein sequence ID" value="KAJ8250741.1"/>
    <property type="molecule type" value="Genomic_DNA"/>
</dbReference>
<dbReference type="GO" id="GO:0005634">
    <property type="term" value="C:nucleus"/>
    <property type="evidence" value="ECO:0007669"/>
    <property type="project" value="UniProtKB-SubCell"/>
</dbReference>
<dbReference type="InterPro" id="IPR016130">
    <property type="entry name" value="Tyr_Pase_AS"/>
</dbReference>
<evidence type="ECO:0000259" key="3">
    <source>
        <dbReference type="PROSITE" id="PS50055"/>
    </source>
</evidence>
<dbReference type="PANTHER" id="PTHR46900:SF4">
    <property type="entry name" value="FERM AND PDZ DOMAIN CONTAINING 2"/>
    <property type="match status" value="1"/>
</dbReference>
<dbReference type="InterPro" id="IPR003595">
    <property type="entry name" value="Tyr_Pase_cat"/>
</dbReference>
<dbReference type="GO" id="GO:0004725">
    <property type="term" value="F:protein tyrosine phosphatase activity"/>
    <property type="evidence" value="ECO:0007669"/>
    <property type="project" value="InterPro"/>
</dbReference>
<sequence>SGEERVVKHLKFTRWPDHGTPPSSAQLLRFLHCMRAAHAQGPLIVHCSAGIGRTGVLICTDVILGLIERDLSINVSDIVKEMRLQRYGMVQTKEQYLFCYKVWLDALQSILLRHGNRWQPENPSDSQPIPVNHDYFPQHWSPLPKEEIISIYF</sequence>
<dbReference type="OrthoDB" id="8609993at2759"/>
<organism evidence="5 6">
    <name type="scientific">Conger conger</name>
    <name type="common">Conger eel</name>
    <name type="synonym">Muraena conger</name>
    <dbReference type="NCBI Taxonomy" id="82655"/>
    <lineage>
        <taxon>Eukaryota</taxon>
        <taxon>Metazoa</taxon>
        <taxon>Chordata</taxon>
        <taxon>Craniata</taxon>
        <taxon>Vertebrata</taxon>
        <taxon>Euteleostomi</taxon>
        <taxon>Actinopterygii</taxon>
        <taxon>Neopterygii</taxon>
        <taxon>Teleostei</taxon>
        <taxon>Anguilliformes</taxon>
        <taxon>Congridae</taxon>
        <taxon>Conger</taxon>
    </lineage>
</organism>
<dbReference type="PRINTS" id="PR00700">
    <property type="entry name" value="PRTYPHPHTASE"/>
</dbReference>
<dbReference type="PROSITE" id="PS00383">
    <property type="entry name" value="TYR_PHOSPHATASE_1"/>
    <property type="match status" value="1"/>
</dbReference>
<gene>
    <name evidence="5" type="ORF">COCON_G00226630</name>
</gene>
<name>A0A9Q1HNX0_CONCO</name>
<evidence type="ECO:0000259" key="4">
    <source>
        <dbReference type="PROSITE" id="PS50056"/>
    </source>
</evidence>
<proteinExistence type="predicted"/>
<protein>
    <submittedName>
        <fullName evidence="5">Uncharacterized protein</fullName>
    </submittedName>
</protein>
<keyword evidence="2" id="KW-0539">Nucleus</keyword>
<dbReference type="SMART" id="SM00404">
    <property type="entry name" value="PTPc_motif"/>
    <property type="match status" value="1"/>
</dbReference>
<dbReference type="Pfam" id="PF00102">
    <property type="entry name" value="Y_phosphatase"/>
    <property type="match status" value="1"/>
</dbReference>
<dbReference type="InterPro" id="IPR029021">
    <property type="entry name" value="Prot-tyrosine_phosphatase-like"/>
</dbReference>
<dbReference type="SMART" id="SM00194">
    <property type="entry name" value="PTPc"/>
    <property type="match status" value="1"/>
</dbReference>
<evidence type="ECO:0000313" key="6">
    <source>
        <dbReference type="Proteomes" id="UP001152803"/>
    </source>
</evidence>
<evidence type="ECO:0000313" key="5">
    <source>
        <dbReference type="EMBL" id="KAJ8250741.1"/>
    </source>
</evidence>
<feature type="domain" description="Tyrosine-protein phosphatase" evidence="3">
    <location>
        <begin position="1"/>
        <end position="106"/>
    </location>
</feature>
<accession>A0A9Q1HNX0</accession>
<comment type="caution">
    <text evidence="5">The sequence shown here is derived from an EMBL/GenBank/DDBJ whole genome shotgun (WGS) entry which is preliminary data.</text>
</comment>
<dbReference type="InterPro" id="IPR000387">
    <property type="entry name" value="Tyr_Pase_dom"/>
</dbReference>
<dbReference type="PROSITE" id="PS50055">
    <property type="entry name" value="TYR_PHOSPHATASE_PTP"/>
    <property type="match status" value="1"/>
</dbReference>
<dbReference type="AlphaFoldDB" id="A0A9Q1HNX0"/>
<reference evidence="5" key="1">
    <citation type="journal article" date="2023" name="Science">
        <title>Genome structures resolve the early diversification of teleost fishes.</title>
        <authorList>
            <person name="Parey E."/>
            <person name="Louis A."/>
            <person name="Montfort J."/>
            <person name="Bouchez O."/>
            <person name="Roques C."/>
            <person name="Iampietro C."/>
            <person name="Lluch J."/>
            <person name="Castinel A."/>
            <person name="Donnadieu C."/>
            <person name="Desvignes T."/>
            <person name="Floi Bucao C."/>
            <person name="Jouanno E."/>
            <person name="Wen M."/>
            <person name="Mejri S."/>
            <person name="Dirks R."/>
            <person name="Jansen H."/>
            <person name="Henkel C."/>
            <person name="Chen W.J."/>
            <person name="Zahm M."/>
            <person name="Cabau C."/>
            <person name="Klopp C."/>
            <person name="Thompson A.W."/>
            <person name="Robinson-Rechavi M."/>
            <person name="Braasch I."/>
            <person name="Lecointre G."/>
            <person name="Bobe J."/>
            <person name="Postlethwait J.H."/>
            <person name="Berthelot C."/>
            <person name="Roest Crollius H."/>
            <person name="Guiguen Y."/>
        </authorList>
    </citation>
    <scope>NUCLEOTIDE SEQUENCE</scope>
    <source>
        <strain evidence="5">Concon-B</strain>
    </source>
</reference>
<keyword evidence="6" id="KW-1185">Reference proteome</keyword>
<dbReference type="SUPFAM" id="SSF52799">
    <property type="entry name" value="(Phosphotyrosine protein) phosphatases II"/>
    <property type="match status" value="1"/>
</dbReference>
<dbReference type="PANTHER" id="PTHR46900">
    <property type="entry name" value="TYROSINE-PROTEIN PHOSPHATASE NON-RECEPTOR TYPE 13"/>
    <property type="match status" value="1"/>
</dbReference>
<dbReference type="InterPro" id="IPR052074">
    <property type="entry name" value="NonRcpt_TyrProt_Phosphatase"/>
</dbReference>
<evidence type="ECO:0000256" key="1">
    <source>
        <dbReference type="ARBA" id="ARBA00004123"/>
    </source>
</evidence>
<dbReference type="InterPro" id="IPR000242">
    <property type="entry name" value="PTP_cat"/>
</dbReference>
<dbReference type="PROSITE" id="PS50056">
    <property type="entry name" value="TYR_PHOSPHATASE_2"/>
    <property type="match status" value="1"/>
</dbReference>
<dbReference type="Gene3D" id="3.90.190.10">
    <property type="entry name" value="Protein tyrosine phosphatase superfamily"/>
    <property type="match status" value="1"/>
</dbReference>
<feature type="domain" description="Tyrosine specific protein phosphatases" evidence="4">
    <location>
        <begin position="25"/>
        <end position="97"/>
    </location>
</feature>
<evidence type="ECO:0000256" key="2">
    <source>
        <dbReference type="ARBA" id="ARBA00023242"/>
    </source>
</evidence>
<dbReference type="Proteomes" id="UP001152803">
    <property type="component" value="Unassembled WGS sequence"/>
</dbReference>